<evidence type="ECO:0000313" key="3">
    <source>
        <dbReference type="Proteomes" id="UP000019132"/>
    </source>
</evidence>
<keyword evidence="3" id="KW-1185">Reference proteome</keyword>
<accession>K3WFQ6</accession>
<dbReference type="Proteomes" id="UP000019132">
    <property type="component" value="Unassembled WGS sequence"/>
</dbReference>
<sequence>WRQALQTLSILLRNTSLCLVCVWCITFCCSHGNIFASDTIAKQSNFEFLVGTAVSLHTLTYGISLIANVPVLLPLQFIRHPQGPAPRSNYRHIATIGFCAARLIRHTFVNFAASLTTLIIILVLSYRAPKSLRQLNPEYYGSALCIHGFTTAGAIAVSRIFRDETVIGRQLSRHTSKLRRMNTSRWRGGVVHYWRMYARLFPMVLLGMCAGMYVRIASKYRVSGALGVLWYTLGSLAIKFVLKEIAKIVIVKQRIHDPRKIFIIVGLPTVLIDTQVRIMLQRVQSIRYTLWWTLGMAMLEIATRLTKVVWVKHQLERRERVAHTRKTAPSSNIVAMVGDTICRHNHLGSMSRRHSSAHSATTLLKRFGTLRDDSQVIQWKLQMLTFQIAESYASMAAEYIAIVCSTSVLYFYWNHPKYDLNEYEPDAYDPDQSQGQTQSFQATALVIQVFVEIVVDYVSCVLEISNGIEFQEVQRYRVYLALLFLCIAAVNVHICVFVYRHVE</sequence>
<feature type="transmembrane region" description="Helical" evidence="1">
    <location>
        <begin position="48"/>
        <end position="73"/>
    </location>
</feature>
<reference evidence="3" key="2">
    <citation type="submission" date="2010-04" db="EMBL/GenBank/DDBJ databases">
        <authorList>
            <person name="Buell R."/>
            <person name="Hamilton J."/>
            <person name="Hostetler J."/>
        </authorList>
    </citation>
    <scope>NUCLEOTIDE SEQUENCE [LARGE SCALE GENOMIC DNA]</scope>
    <source>
        <strain evidence="3">DAOM:BR144</strain>
    </source>
</reference>
<dbReference type="InParanoid" id="K3WFQ6"/>
<keyword evidence="1" id="KW-0812">Transmembrane</keyword>
<proteinExistence type="predicted"/>
<feature type="transmembrane region" description="Helical" evidence="1">
    <location>
        <begin position="290"/>
        <end position="310"/>
    </location>
</feature>
<feature type="transmembrane region" description="Helical" evidence="1">
    <location>
        <begin position="261"/>
        <end position="278"/>
    </location>
</feature>
<dbReference type="EMBL" id="GL376638">
    <property type="status" value="NOT_ANNOTATED_CDS"/>
    <property type="molecule type" value="Genomic_DNA"/>
</dbReference>
<dbReference type="eggNOG" id="ENOG502SK4Z">
    <property type="taxonomic scope" value="Eukaryota"/>
</dbReference>
<feature type="transmembrane region" description="Helical" evidence="1">
    <location>
        <begin position="478"/>
        <end position="499"/>
    </location>
</feature>
<dbReference type="HOGENOM" id="CLU_020852_1_0_1"/>
<evidence type="ECO:0000256" key="1">
    <source>
        <dbReference type="SAM" id="Phobius"/>
    </source>
</evidence>
<protein>
    <submittedName>
        <fullName evidence="2">Uncharacterized protein</fullName>
    </submittedName>
</protein>
<keyword evidence="1" id="KW-0472">Membrane</keyword>
<reference evidence="3" key="1">
    <citation type="journal article" date="2010" name="Genome Biol.">
        <title>Genome sequence of the necrotrophic plant pathogen Pythium ultimum reveals original pathogenicity mechanisms and effector repertoire.</title>
        <authorList>
            <person name="Levesque C.A."/>
            <person name="Brouwer H."/>
            <person name="Cano L."/>
            <person name="Hamilton J.P."/>
            <person name="Holt C."/>
            <person name="Huitema E."/>
            <person name="Raffaele S."/>
            <person name="Robideau G.P."/>
            <person name="Thines M."/>
            <person name="Win J."/>
            <person name="Zerillo M.M."/>
            <person name="Beakes G.W."/>
            <person name="Boore J.L."/>
            <person name="Busam D."/>
            <person name="Dumas B."/>
            <person name="Ferriera S."/>
            <person name="Fuerstenberg S.I."/>
            <person name="Gachon C.M."/>
            <person name="Gaulin E."/>
            <person name="Govers F."/>
            <person name="Grenville-Briggs L."/>
            <person name="Horner N."/>
            <person name="Hostetler J."/>
            <person name="Jiang R.H."/>
            <person name="Johnson J."/>
            <person name="Krajaejun T."/>
            <person name="Lin H."/>
            <person name="Meijer H.J."/>
            <person name="Moore B."/>
            <person name="Morris P."/>
            <person name="Phuntmart V."/>
            <person name="Puiu D."/>
            <person name="Shetty J."/>
            <person name="Stajich J.E."/>
            <person name="Tripathy S."/>
            <person name="Wawra S."/>
            <person name="van West P."/>
            <person name="Whitty B.R."/>
            <person name="Coutinho P.M."/>
            <person name="Henrissat B."/>
            <person name="Martin F."/>
            <person name="Thomas P.D."/>
            <person name="Tyler B.M."/>
            <person name="De Vries R.P."/>
            <person name="Kamoun S."/>
            <person name="Yandell M."/>
            <person name="Tisserat N."/>
            <person name="Buell C.R."/>
        </authorList>
    </citation>
    <scope>NUCLEOTIDE SEQUENCE</scope>
    <source>
        <strain evidence="3">DAOM:BR144</strain>
    </source>
</reference>
<reference evidence="2" key="3">
    <citation type="submission" date="2015-02" db="UniProtKB">
        <authorList>
            <consortium name="EnsemblProtists"/>
        </authorList>
    </citation>
    <scope>IDENTIFICATION</scope>
    <source>
        <strain evidence="2">DAOM BR144</strain>
    </source>
</reference>
<feature type="transmembrane region" description="Helical" evidence="1">
    <location>
        <begin position="139"/>
        <end position="161"/>
    </location>
</feature>
<keyword evidence="1" id="KW-1133">Transmembrane helix</keyword>
<feature type="transmembrane region" description="Helical" evidence="1">
    <location>
        <begin position="196"/>
        <end position="216"/>
    </location>
</feature>
<evidence type="ECO:0000313" key="2">
    <source>
        <dbReference type="EnsemblProtists" id="PYU1_T003797"/>
    </source>
</evidence>
<feature type="transmembrane region" description="Helical" evidence="1">
    <location>
        <begin position="392"/>
        <end position="413"/>
    </location>
</feature>
<organism evidence="2 3">
    <name type="scientific">Globisporangium ultimum (strain ATCC 200006 / CBS 805.95 / DAOM BR144)</name>
    <name type="common">Pythium ultimum</name>
    <dbReference type="NCBI Taxonomy" id="431595"/>
    <lineage>
        <taxon>Eukaryota</taxon>
        <taxon>Sar</taxon>
        <taxon>Stramenopiles</taxon>
        <taxon>Oomycota</taxon>
        <taxon>Peronosporomycetes</taxon>
        <taxon>Pythiales</taxon>
        <taxon>Pythiaceae</taxon>
        <taxon>Globisporangium</taxon>
    </lineage>
</organism>
<dbReference type="VEuPathDB" id="FungiDB:PYU1_G003787"/>
<dbReference type="AlphaFoldDB" id="K3WFQ6"/>
<feature type="transmembrane region" description="Helical" evidence="1">
    <location>
        <begin position="108"/>
        <end position="127"/>
    </location>
</feature>
<dbReference type="EnsemblProtists" id="PYU1_T003797">
    <property type="protein sequence ID" value="PYU1_T003797"/>
    <property type="gene ID" value="PYU1_G003787"/>
</dbReference>
<feature type="transmembrane region" description="Helical" evidence="1">
    <location>
        <begin position="12"/>
        <end position="36"/>
    </location>
</feature>
<feature type="transmembrane region" description="Helical" evidence="1">
    <location>
        <begin position="222"/>
        <end position="241"/>
    </location>
</feature>
<name>K3WFQ6_GLOUD</name>